<evidence type="ECO:0000259" key="2">
    <source>
        <dbReference type="PROSITE" id="PS50004"/>
    </source>
</evidence>
<evidence type="ECO:0000256" key="1">
    <source>
        <dbReference type="ARBA" id="ARBA00010672"/>
    </source>
</evidence>
<dbReference type="SMART" id="SM00685">
    <property type="entry name" value="DM14"/>
    <property type="match status" value="1"/>
</dbReference>
<evidence type="ECO:0000313" key="3">
    <source>
        <dbReference type="EMBL" id="RKP24560.1"/>
    </source>
</evidence>
<reference evidence="4" key="1">
    <citation type="journal article" date="2018" name="Nat. Microbiol.">
        <title>Leveraging single-cell genomics to expand the fungal tree of life.</title>
        <authorList>
            <person name="Ahrendt S.R."/>
            <person name="Quandt C.A."/>
            <person name="Ciobanu D."/>
            <person name="Clum A."/>
            <person name="Salamov A."/>
            <person name="Andreopoulos B."/>
            <person name="Cheng J.F."/>
            <person name="Woyke T."/>
            <person name="Pelin A."/>
            <person name="Henrissat B."/>
            <person name="Reynolds N.K."/>
            <person name="Benny G.L."/>
            <person name="Smith M.E."/>
            <person name="James T.Y."/>
            <person name="Grigoriev I.V."/>
        </authorList>
    </citation>
    <scope>NUCLEOTIDE SEQUENCE [LARGE SCALE GENOMIC DNA]</scope>
    <source>
        <strain evidence="4">Benny S71-1</strain>
    </source>
</reference>
<dbReference type="AlphaFoldDB" id="A0A4P9YZT4"/>
<feature type="domain" description="C2" evidence="2">
    <location>
        <begin position="281"/>
        <end position="410"/>
    </location>
</feature>
<dbReference type="GO" id="GO:0001227">
    <property type="term" value="F:DNA-binding transcription repressor activity, RNA polymerase II-specific"/>
    <property type="evidence" value="ECO:0007669"/>
    <property type="project" value="InterPro"/>
</dbReference>
<organism evidence="3 4">
    <name type="scientific">Syncephalis pseudoplumigaleata</name>
    <dbReference type="NCBI Taxonomy" id="1712513"/>
    <lineage>
        <taxon>Eukaryota</taxon>
        <taxon>Fungi</taxon>
        <taxon>Fungi incertae sedis</taxon>
        <taxon>Zoopagomycota</taxon>
        <taxon>Zoopagomycotina</taxon>
        <taxon>Zoopagomycetes</taxon>
        <taxon>Zoopagales</taxon>
        <taxon>Piptocephalidaceae</taxon>
        <taxon>Syncephalis</taxon>
    </lineage>
</organism>
<keyword evidence="4" id="KW-1185">Reference proteome</keyword>
<dbReference type="PANTHER" id="PTHR13076:SF9">
    <property type="entry name" value="COILED-COIL AND C2 DOMAIN-CONTAINING PROTEIN 1-LIKE"/>
    <property type="match status" value="1"/>
</dbReference>
<dbReference type="PANTHER" id="PTHR13076">
    <property type="entry name" value="COILED-COIL AND C2 DOMAIN-CONTAINING PROTEIN 1-LIKE"/>
    <property type="match status" value="1"/>
</dbReference>
<comment type="similarity">
    <text evidence="1">Belongs to the CC2D1 family.</text>
</comment>
<dbReference type="SUPFAM" id="SSF49562">
    <property type="entry name" value="C2 domain (Calcium/lipid-binding domain, CaLB)"/>
    <property type="match status" value="1"/>
</dbReference>
<protein>
    <recommendedName>
        <fullName evidence="2">C2 domain-containing protein</fullName>
    </recommendedName>
</protein>
<proteinExistence type="inferred from homology"/>
<dbReference type="InterPro" id="IPR039725">
    <property type="entry name" value="CC2D1A/B"/>
</dbReference>
<sequence>MADQLDILDEIEVETQRVRASQSADEVSRSARRMQQRVDAARRINNTVIEEEARAALAQLEAHLATLPAHAAPAKEAAAATTMIATDATIVEQELAVHLASQDVATVEQSIQHFKVRAVQAKRAGQSTMAIAYLRASKQLAVHATSLATASLPEGKDVPDEAAAPPDIETLKSRLQAYKVAAVEAKRAGDLAQAREHLGIVKQLQLVLEQQTTTGMTLDYRQIRARLTEQIELATTIAGTAYRRGDKETALHFHKAKKILLTDVEWIDSLQAHHQPMPLIDYRDVSYTLETSNDDLSVNELELVIHRAWDLHGAREASPGPMDVFVQWDNGLEGGKGTSPTVAKQREPVFDYRAKQTIQRNRMLQRHVERKKMVLDVMSYRGFLRGSVCIGRATLKLDGLLKHCTIDEVVPLMEPNSRRATGGQLQVTLRLKTPLLGPDRTKHEERWLYLNHATPAPAATTAVKEVETPKAAVASPSTKAATSANPPAVVAAKSPPVTAAQADSEQLEALLHEFDSVDQMASNMVLEAEQERLQAQLQTKPANAAELRDRLQSVQIKLNMLVLQVQTEALTLPAYIESVRQSIEKTKRHALQFKRLRRMDKAREAMQRLKIMQQEVAEVEQAGLV</sequence>
<dbReference type="Proteomes" id="UP000278143">
    <property type="component" value="Unassembled WGS sequence"/>
</dbReference>
<evidence type="ECO:0000313" key="4">
    <source>
        <dbReference type="Proteomes" id="UP000278143"/>
    </source>
</evidence>
<dbReference type="OrthoDB" id="19996at2759"/>
<dbReference type="Gene3D" id="2.60.40.150">
    <property type="entry name" value="C2 domain"/>
    <property type="match status" value="1"/>
</dbReference>
<gene>
    <name evidence="3" type="ORF">SYNPS1DRAFT_23368</name>
</gene>
<accession>A0A4P9YZT4</accession>
<dbReference type="InterPro" id="IPR035892">
    <property type="entry name" value="C2_domain_sf"/>
</dbReference>
<dbReference type="InterPro" id="IPR000008">
    <property type="entry name" value="C2_dom"/>
</dbReference>
<dbReference type="InterPro" id="IPR006608">
    <property type="entry name" value="CC2D1A/B_DM14"/>
</dbReference>
<dbReference type="EMBL" id="KZ990157">
    <property type="protein sequence ID" value="RKP24560.1"/>
    <property type="molecule type" value="Genomic_DNA"/>
</dbReference>
<dbReference type="PROSITE" id="PS50004">
    <property type="entry name" value="C2"/>
    <property type="match status" value="1"/>
</dbReference>
<name>A0A4P9YZT4_9FUNG</name>